<accession>A0A835ZHI3</accession>
<name>A0A835ZHI3_SHEEP</name>
<gene>
    <name evidence="1" type="ORF">JEQ12_020161</name>
</gene>
<evidence type="ECO:0000313" key="2">
    <source>
        <dbReference type="Proteomes" id="UP000664991"/>
    </source>
</evidence>
<protein>
    <submittedName>
        <fullName evidence="1">Uncharacterized protein</fullName>
    </submittedName>
</protein>
<dbReference type="EMBL" id="JAEMGP010000027">
    <property type="protein sequence ID" value="KAG5193800.1"/>
    <property type="molecule type" value="Genomic_DNA"/>
</dbReference>
<organism evidence="1 2">
    <name type="scientific">Ovis aries</name>
    <name type="common">Sheep</name>
    <dbReference type="NCBI Taxonomy" id="9940"/>
    <lineage>
        <taxon>Eukaryota</taxon>
        <taxon>Metazoa</taxon>
        <taxon>Chordata</taxon>
        <taxon>Craniata</taxon>
        <taxon>Vertebrata</taxon>
        <taxon>Euteleostomi</taxon>
        <taxon>Mammalia</taxon>
        <taxon>Eutheria</taxon>
        <taxon>Laurasiatheria</taxon>
        <taxon>Artiodactyla</taxon>
        <taxon>Ruminantia</taxon>
        <taxon>Pecora</taxon>
        <taxon>Bovidae</taxon>
        <taxon>Caprinae</taxon>
        <taxon>Ovis</taxon>
    </lineage>
</organism>
<reference evidence="1 2" key="1">
    <citation type="submission" date="2020-12" db="EMBL/GenBank/DDBJ databases">
        <title>De novo assembly of Tibetan sheep genome.</title>
        <authorList>
            <person name="Li X."/>
        </authorList>
    </citation>
    <scope>NUCLEOTIDE SEQUENCE [LARGE SCALE GENOMIC DNA]</scope>
    <source>
        <tissue evidence="1">Heart</tissue>
    </source>
</reference>
<dbReference type="Proteomes" id="UP000664991">
    <property type="component" value="Unassembled WGS sequence"/>
</dbReference>
<dbReference type="AlphaFoldDB" id="A0A835ZHI3"/>
<proteinExistence type="predicted"/>
<evidence type="ECO:0000313" key="1">
    <source>
        <dbReference type="EMBL" id="KAG5193800.1"/>
    </source>
</evidence>
<sequence length="138" mass="14808">MKSGELAALICSRTHGTTSMKTKEAREELIIYCPAAKQSKVTVQHVLGIPGLVMEEMDNTHLPPYLLPRGCSRGHGVALSCQEPGTMMKAATGQVVNTAWPPGGLIGLVEIGDTLLCPENLDPEEVEELENQALLCNL</sequence>
<comment type="caution">
    <text evidence="1">The sequence shown here is derived from an EMBL/GenBank/DDBJ whole genome shotgun (WGS) entry which is preliminary data.</text>
</comment>